<evidence type="ECO:0000256" key="11">
    <source>
        <dbReference type="ARBA" id="ARBA00023264"/>
    </source>
</evidence>
<evidence type="ECO:0000256" key="13">
    <source>
        <dbReference type="NCBIfam" id="TIGR04265"/>
    </source>
</evidence>
<feature type="active site" evidence="12">
    <location>
        <position position="419"/>
    </location>
</feature>
<evidence type="ECO:0000256" key="2">
    <source>
        <dbReference type="ARBA" id="ARBA00022475"/>
    </source>
</evidence>
<evidence type="ECO:0000256" key="8">
    <source>
        <dbReference type="ARBA" id="ARBA00023098"/>
    </source>
</evidence>
<dbReference type="Pfam" id="PF13396">
    <property type="entry name" value="PLDc_N"/>
    <property type="match status" value="1"/>
</dbReference>
<keyword evidence="9 12" id="KW-0472">Membrane</keyword>
<keyword evidence="11 12" id="KW-1208">Phospholipid metabolism</keyword>
<feature type="transmembrane region" description="Helical" evidence="12">
    <location>
        <begin position="14"/>
        <end position="34"/>
    </location>
</feature>
<dbReference type="EC" id="2.7.8.-" evidence="12 13"/>
<keyword evidence="10 12" id="KW-0594">Phospholipid biosynthesis</keyword>
<feature type="domain" description="PLD phosphodiesterase" evidence="14">
    <location>
        <begin position="226"/>
        <end position="253"/>
    </location>
</feature>
<dbReference type="CDD" id="cd09112">
    <property type="entry name" value="PLDc_CLS_2"/>
    <property type="match status" value="1"/>
</dbReference>
<evidence type="ECO:0000256" key="7">
    <source>
        <dbReference type="ARBA" id="ARBA00022989"/>
    </source>
</evidence>
<evidence type="ECO:0000256" key="4">
    <source>
        <dbReference type="ARBA" id="ARBA00022679"/>
    </source>
</evidence>
<evidence type="ECO:0000256" key="10">
    <source>
        <dbReference type="ARBA" id="ARBA00023209"/>
    </source>
</evidence>
<dbReference type="GO" id="GO:0032049">
    <property type="term" value="P:cardiolipin biosynthetic process"/>
    <property type="evidence" value="ECO:0007669"/>
    <property type="project" value="UniProtKB-UniRule"/>
</dbReference>
<dbReference type="GO" id="GO:0005886">
    <property type="term" value="C:plasma membrane"/>
    <property type="evidence" value="ECO:0007669"/>
    <property type="project" value="UniProtKB-SubCell"/>
</dbReference>
<dbReference type="PROSITE" id="PS50035">
    <property type="entry name" value="PLD"/>
    <property type="match status" value="2"/>
</dbReference>
<proteinExistence type="inferred from homology"/>
<keyword evidence="16" id="KW-1185">Reference proteome</keyword>
<evidence type="ECO:0000313" key="15">
    <source>
        <dbReference type="EMBL" id="KNZ70427.1"/>
    </source>
</evidence>
<keyword evidence="7 12" id="KW-1133">Transmembrane helix</keyword>
<sequence>MLGTFWSAYGEKILWVYSFSSTILIIIVSILIFMERRNPYKTIAWLAVINVFPILGFIFYFMFGQNRRKRKLIRTKYINEMNHLREIVRRQIECINSNREAAVEALGSKKQLISLLLNNAHAPFTRRNRAQVLSDGQEAFAAMFAEMEKAQDHIHLEYYIIRDDNIGNQLKNLLISKAKSGVKVRVIYDAVGSWKLSKKYISDLRDSGVQIEPFLPVALPFINNKLNYRNHRKITVIDGKVGFLGGLNIGDEYLGCHPKLGKWRDTHLKLEGTAVHFLQVIFLLDWEFVSGERLSNPTYFPEEPCPGIDPAKGKVIQIAASGPDSDWEAIRQSYFAMINAAEHSIKITTPYLIPDEGILLALKTSALSGVNIKIILPGKPDHKIVQWASQSYFEELMEAGIEIYLYQPGFIHAKIISVDGEVASLGSANLDMRSFQINFEVNAMLYNKTLVEKIDADFEADLAKSLKLQMSDVADKPLPARIRQSAARLLSPLL</sequence>
<dbReference type="CDD" id="cd09110">
    <property type="entry name" value="PLDc_CLS_1"/>
    <property type="match status" value="1"/>
</dbReference>
<dbReference type="PATRIC" id="fig|281456.6.peg.1055"/>
<comment type="catalytic activity">
    <reaction evidence="12">
        <text>2 a 1,2-diacyl-sn-glycero-3-phospho-(1'-sn-glycerol) = a cardiolipin + glycerol</text>
        <dbReference type="Rhea" id="RHEA:31451"/>
        <dbReference type="ChEBI" id="CHEBI:17754"/>
        <dbReference type="ChEBI" id="CHEBI:62237"/>
        <dbReference type="ChEBI" id="CHEBI:64716"/>
    </reaction>
</comment>
<dbReference type="RefSeq" id="WP_052217127.1">
    <property type="nucleotide sequence ID" value="NZ_LGTE01000004.1"/>
</dbReference>
<feature type="active site" evidence="12">
    <location>
        <position position="238"/>
    </location>
</feature>
<dbReference type="SUPFAM" id="SSF56024">
    <property type="entry name" value="Phospholipase D/nuclease"/>
    <property type="match status" value="2"/>
</dbReference>
<dbReference type="InterPro" id="IPR001736">
    <property type="entry name" value="PLipase_D/transphosphatidylase"/>
</dbReference>
<evidence type="ECO:0000256" key="5">
    <source>
        <dbReference type="ARBA" id="ARBA00022692"/>
    </source>
</evidence>
<dbReference type="SMART" id="SM00155">
    <property type="entry name" value="PLDc"/>
    <property type="match status" value="2"/>
</dbReference>
<name>A0A0L6W4E3_9FIRM</name>
<reference evidence="16" key="1">
    <citation type="submission" date="2015-07" db="EMBL/GenBank/DDBJ databases">
        <title>Complete Genome of Thermincola ferriacetica strain Z-0001T.</title>
        <authorList>
            <person name="Lusk B."/>
            <person name="Badalamenti J.P."/>
            <person name="Parameswaran P."/>
            <person name="Bond D.R."/>
            <person name="Torres C.I."/>
        </authorList>
    </citation>
    <scope>NUCLEOTIDE SEQUENCE [LARGE SCALE GENOMIC DNA]</scope>
    <source>
        <strain evidence="16">Z-0001</strain>
    </source>
</reference>
<feature type="domain" description="PLD phosphodiesterase" evidence="14">
    <location>
        <begin position="407"/>
        <end position="434"/>
    </location>
</feature>
<comment type="similarity">
    <text evidence="12">Belongs to the phospholipase D family. Cardiolipin synthase subfamily.</text>
</comment>
<evidence type="ECO:0000256" key="6">
    <source>
        <dbReference type="ARBA" id="ARBA00022737"/>
    </source>
</evidence>
<keyword evidence="4 12" id="KW-0808">Transferase</keyword>
<dbReference type="PANTHER" id="PTHR21248:SF20">
    <property type="entry name" value="CARDIOLIPIN SYNTHASE YWIE-RELATED"/>
    <property type="match status" value="1"/>
</dbReference>
<dbReference type="InterPro" id="IPR025202">
    <property type="entry name" value="PLD-like_dom"/>
</dbReference>
<dbReference type="HAMAP" id="MF_01916">
    <property type="entry name" value="Cardiolipin_synth_Cls"/>
    <property type="match status" value="1"/>
</dbReference>
<comment type="caution">
    <text evidence="15">The sequence shown here is derived from an EMBL/GenBank/DDBJ whole genome shotgun (WGS) entry which is preliminary data.</text>
</comment>
<dbReference type="Proteomes" id="UP000037175">
    <property type="component" value="Unassembled WGS sequence"/>
</dbReference>
<protein>
    <recommendedName>
        <fullName evidence="12 13">Cardiolipin synthase</fullName>
        <shortName evidence="12">CL synthase</shortName>
        <ecNumber evidence="12 13">2.7.8.-</ecNumber>
    </recommendedName>
</protein>
<evidence type="ECO:0000256" key="1">
    <source>
        <dbReference type="ARBA" id="ARBA00004651"/>
    </source>
</evidence>
<dbReference type="GO" id="GO:0008808">
    <property type="term" value="F:cardiolipin synthase activity"/>
    <property type="evidence" value="ECO:0007669"/>
    <property type="project" value="UniProtKB-UniRule"/>
</dbReference>
<keyword evidence="3 12" id="KW-0444">Lipid biosynthesis</keyword>
<feature type="active site" evidence="12">
    <location>
        <position position="412"/>
    </location>
</feature>
<comment type="function">
    <text evidence="12">Catalyzes the reversible phosphatidyl group transfer from one phosphatidylglycerol molecule to another to form cardiolipin (CL) (diphosphatidylglycerol) and glycerol.</text>
</comment>
<dbReference type="PANTHER" id="PTHR21248">
    <property type="entry name" value="CARDIOLIPIN SYNTHASE"/>
    <property type="match status" value="1"/>
</dbReference>
<dbReference type="AlphaFoldDB" id="A0A0L6W4E3"/>
<feature type="active site" evidence="12">
    <location>
        <position position="233"/>
    </location>
</feature>
<keyword evidence="2 12" id="KW-1003">Cell membrane</keyword>
<comment type="subcellular location">
    <subcellularLocation>
        <location evidence="1 12">Cell membrane</location>
        <topology evidence="1 12">Multi-pass membrane protein</topology>
    </subcellularLocation>
</comment>
<feature type="active site" evidence="12">
    <location>
        <position position="414"/>
    </location>
</feature>
<evidence type="ECO:0000256" key="9">
    <source>
        <dbReference type="ARBA" id="ARBA00023136"/>
    </source>
</evidence>
<dbReference type="EMBL" id="LGTE01000004">
    <property type="protein sequence ID" value="KNZ70427.1"/>
    <property type="molecule type" value="Genomic_DNA"/>
</dbReference>
<evidence type="ECO:0000256" key="3">
    <source>
        <dbReference type="ARBA" id="ARBA00022516"/>
    </source>
</evidence>
<keyword evidence="6" id="KW-0677">Repeat</keyword>
<dbReference type="Pfam" id="PF13091">
    <property type="entry name" value="PLDc_2"/>
    <property type="match status" value="2"/>
</dbReference>
<feature type="transmembrane region" description="Helical" evidence="12">
    <location>
        <begin position="43"/>
        <end position="63"/>
    </location>
</feature>
<gene>
    <name evidence="15" type="ORF">Tfer_0993</name>
</gene>
<evidence type="ECO:0000259" key="14">
    <source>
        <dbReference type="PROSITE" id="PS50035"/>
    </source>
</evidence>
<dbReference type="InterPro" id="IPR030874">
    <property type="entry name" value="Cardiolipin_synth_Firmi"/>
</dbReference>
<keyword evidence="8 12" id="KW-0443">Lipid metabolism</keyword>
<accession>A0A0L6W4E3</accession>
<dbReference type="NCBIfam" id="TIGR04265">
    <property type="entry name" value="bac_cardiolipin"/>
    <property type="match status" value="1"/>
</dbReference>
<dbReference type="FunFam" id="3.30.870.10:FF:000014">
    <property type="entry name" value="Cardiolipin synthase"/>
    <property type="match status" value="1"/>
</dbReference>
<keyword evidence="5 12" id="KW-0812">Transmembrane</keyword>
<dbReference type="InterPro" id="IPR027379">
    <property type="entry name" value="CLS_N"/>
</dbReference>
<organism evidence="15 16">
    <name type="scientific">Thermincola ferriacetica</name>
    <dbReference type="NCBI Taxonomy" id="281456"/>
    <lineage>
        <taxon>Bacteria</taxon>
        <taxon>Bacillati</taxon>
        <taxon>Bacillota</taxon>
        <taxon>Clostridia</taxon>
        <taxon>Eubacteriales</taxon>
        <taxon>Thermincolaceae</taxon>
        <taxon>Thermincola</taxon>
    </lineage>
</organism>
<feature type="active site" evidence="12">
    <location>
        <position position="231"/>
    </location>
</feature>
<dbReference type="Gene3D" id="3.30.870.10">
    <property type="entry name" value="Endonuclease Chain A"/>
    <property type="match status" value="2"/>
</dbReference>
<evidence type="ECO:0000256" key="12">
    <source>
        <dbReference type="HAMAP-Rule" id="MF_01916"/>
    </source>
</evidence>
<evidence type="ECO:0000313" key="16">
    <source>
        <dbReference type="Proteomes" id="UP000037175"/>
    </source>
</evidence>
<dbReference type="InterPro" id="IPR022924">
    <property type="entry name" value="Cardiolipin_synthase"/>
</dbReference>